<protein>
    <submittedName>
        <fullName evidence="4">Uncharacterized protein</fullName>
    </submittedName>
</protein>
<feature type="compositionally biased region" description="Pro residues" evidence="1">
    <location>
        <begin position="210"/>
        <end position="246"/>
    </location>
</feature>
<dbReference type="Proteomes" id="UP001515480">
    <property type="component" value="Unassembled WGS sequence"/>
</dbReference>
<accession>A0AB34IKN5</accession>
<reference evidence="4 5" key="1">
    <citation type="journal article" date="2024" name="Science">
        <title>Giant polyketide synthase enzymes in the biosynthesis of giant marine polyether toxins.</title>
        <authorList>
            <person name="Fallon T.R."/>
            <person name="Shende V.V."/>
            <person name="Wierzbicki I.H."/>
            <person name="Pendleton A.L."/>
            <person name="Watervoot N.F."/>
            <person name="Auber R.P."/>
            <person name="Gonzalez D.J."/>
            <person name="Wisecaver J.H."/>
            <person name="Moore B.S."/>
        </authorList>
    </citation>
    <scope>NUCLEOTIDE SEQUENCE [LARGE SCALE GENOMIC DNA]</scope>
    <source>
        <strain evidence="4 5">12B1</strain>
    </source>
</reference>
<dbReference type="EMBL" id="JBGBPQ010000023">
    <property type="protein sequence ID" value="KAL1500237.1"/>
    <property type="molecule type" value="Genomic_DNA"/>
</dbReference>
<name>A0AB34IKN5_PRYPA</name>
<feature type="region of interest" description="Disordered" evidence="1">
    <location>
        <begin position="285"/>
        <end position="330"/>
    </location>
</feature>
<sequence length="621" mass="64692">MLRSTPPHDEGKEQEVDSLVVWSLVYSQVAASCYGHDSTLVLAPQSPRRGVDLNYLSALSRRGYSPGASPAAYAPPDCDELADGADGPHYSGDLGQVATPGYHEAAAVVGFELRERAASRVEVAFHRSLTPSARPVVLLLFPPRGVDCLVEQRARLFACAPQRSTHCRGVPDVPRARDGAAPLPVAAAIFRLEANATRAEAMAACEDGTPSPPPSLHSSPPLPPPLPLPSTTPPSPPQLPSPPSATPSPLHHPSLPSTAPLPSLRHSLSPPPLLPPLHCPLPLLRHSHSPPSATPSPLHHPSLPSTSPLPSLRLSHSPPPPPSPPLLCSPHFPFPSPPPLPPLHTRFPLPHPPNHPPLLVAVAAALALVASPSAPAASLSDYPRLIAAIGAAGALALAWGERCDARLSAPPPPRAAIPTRFGWEAAGWRGEVPRAWLSPRASPAPLSRSGARPSPPLYSATPTPPSTPTPSSPLPSSPSPSPQPSPPPHPSPPPSLPVVKPQPPAAPPPAAAVSWEAWLIEQSSRWRGEAAAEAAGLLDGRLAAIQLSAALVGAGGTAVLLGVCSAIRLRLRYYRRVFQDDSVPPCGARSLSPKFAAMPAAVESSDAVHAALNEREGWTVL</sequence>
<feature type="region of interest" description="Disordered" evidence="1">
    <location>
        <begin position="438"/>
        <end position="509"/>
    </location>
</feature>
<evidence type="ECO:0000313" key="3">
    <source>
        <dbReference type="EMBL" id="KAL1500237.1"/>
    </source>
</evidence>
<evidence type="ECO:0000313" key="5">
    <source>
        <dbReference type="Proteomes" id="UP001515480"/>
    </source>
</evidence>
<feature type="compositionally biased region" description="Low complexity" evidence="1">
    <location>
        <begin position="285"/>
        <end position="316"/>
    </location>
</feature>
<dbReference type="EMBL" id="JBGBPQ010000023">
    <property type="protein sequence ID" value="KAL1500242.1"/>
    <property type="molecule type" value="Genomic_DNA"/>
</dbReference>
<keyword evidence="2" id="KW-0812">Transmembrane</keyword>
<feature type="compositionally biased region" description="Low complexity" evidence="1">
    <location>
        <begin position="438"/>
        <end position="461"/>
    </location>
</feature>
<evidence type="ECO:0000313" key="4">
    <source>
        <dbReference type="EMBL" id="KAL1500242.1"/>
    </source>
</evidence>
<evidence type="ECO:0000256" key="2">
    <source>
        <dbReference type="SAM" id="Phobius"/>
    </source>
</evidence>
<feature type="compositionally biased region" description="Pro residues" evidence="1">
    <location>
        <begin position="462"/>
        <end position="509"/>
    </location>
</feature>
<keyword evidence="2" id="KW-0472">Membrane</keyword>
<feature type="compositionally biased region" description="Low complexity" evidence="1">
    <location>
        <begin position="247"/>
        <end position="268"/>
    </location>
</feature>
<feature type="transmembrane region" description="Helical" evidence="2">
    <location>
        <begin position="547"/>
        <end position="569"/>
    </location>
</feature>
<organism evidence="4 5">
    <name type="scientific">Prymnesium parvum</name>
    <name type="common">Toxic golden alga</name>
    <dbReference type="NCBI Taxonomy" id="97485"/>
    <lineage>
        <taxon>Eukaryota</taxon>
        <taxon>Haptista</taxon>
        <taxon>Haptophyta</taxon>
        <taxon>Prymnesiophyceae</taxon>
        <taxon>Prymnesiales</taxon>
        <taxon>Prymnesiaceae</taxon>
        <taxon>Prymnesium</taxon>
    </lineage>
</organism>
<gene>
    <name evidence="3" type="ORF">AB1Y20_012905</name>
    <name evidence="4" type="ORF">AB1Y20_012910</name>
</gene>
<dbReference type="PROSITE" id="PS51257">
    <property type="entry name" value="PROKAR_LIPOPROTEIN"/>
    <property type="match status" value="1"/>
</dbReference>
<dbReference type="AlphaFoldDB" id="A0AB34IKN5"/>
<feature type="compositionally biased region" description="Pro residues" evidence="1">
    <location>
        <begin position="317"/>
        <end position="330"/>
    </location>
</feature>
<keyword evidence="5" id="KW-1185">Reference proteome</keyword>
<feature type="region of interest" description="Disordered" evidence="1">
    <location>
        <begin position="201"/>
        <end position="269"/>
    </location>
</feature>
<evidence type="ECO:0000256" key="1">
    <source>
        <dbReference type="SAM" id="MobiDB-lite"/>
    </source>
</evidence>
<keyword evidence="2" id="KW-1133">Transmembrane helix</keyword>
<comment type="caution">
    <text evidence="4">The sequence shown here is derived from an EMBL/GenBank/DDBJ whole genome shotgun (WGS) entry which is preliminary data.</text>
</comment>
<proteinExistence type="predicted"/>